<keyword evidence="4" id="KW-1185">Reference proteome</keyword>
<feature type="region of interest" description="Disordered" evidence="1">
    <location>
        <begin position="155"/>
        <end position="179"/>
    </location>
</feature>
<dbReference type="EMBL" id="JAQIIO010000001">
    <property type="protein sequence ID" value="MDA5092497.1"/>
    <property type="molecule type" value="Genomic_DNA"/>
</dbReference>
<feature type="signal peptide" evidence="2">
    <location>
        <begin position="1"/>
        <end position="19"/>
    </location>
</feature>
<dbReference type="Gene3D" id="2.60.40.1890">
    <property type="entry name" value="PCu(A)C copper chaperone"/>
    <property type="match status" value="1"/>
</dbReference>
<dbReference type="InterPro" id="IPR036182">
    <property type="entry name" value="PCuAC_sf"/>
</dbReference>
<comment type="caution">
    <text evidence="3">The sequence shown here is derived from an EMBL/GenBank/DDBJ whole genome shotgun (WGS) entry which is preliminary data.</text>
</comment>
<dbReference type="Pfam" id="PF04314">
    <property type="entry name" value="PCuAC"/>
    <property type="match status" value="1"/>
</dbReference>
<name>A0ABT4VW67_9RHOB</name>
<dbReference type="InterPro" id="IPR058248">
    <property type="entry name" value="Lxx211020-like"/>
</dbReference>
<gene>
    <name evidence="3" type="ORF">O2N63_00140</name>
</gene>
<dbReference type="InterPro" id="IPR007410">
    <property type="entry name" value="LpqE-like"/>
</dbReference>
<evidence type="ECO:0000313" key="3">
    <source>
        <dbReference type="EMBL" id="MDA5092497.1"/>
    </source>
</evidence>
<dbReference type="PANTHER" id="PTHR36302:SF1">
    <property type="entry name" value="COPPER CHAPERONE PCU(A)C"/>
    <property type="match status" value="1"/>
</dbReference>
<organism evidence="3 4">
    <name type="scientific">Aliiroseovarius salicola</name>
    <dbReference type="NCBI Taxonomy" id="3009082"/>
    <lineage>
        <taxon>Bacteria</taxon>
        <taxon>Pseudomonadati</taxon>
        <taxon>Pseudomonadota</taxon>
        <taxon>Alphaproteobacteria</taxon>
        <taxon>Rhodobacterales</taxon>
        <taxon>Paracoccaceae</taxon>
        <taxon>Aliiroseovarius</taxon>
    </lineage>
</organism>
<dbReference type="Proteomes" id="UP001528040">
    <property type="component" value="Unassembled WGS sequence"/>
</dbReference>
<protein>
    <submittedName>
        <fullName evidence="3">Copper chaperone PCu(A)C</fullName>
    </submittedName>
</protein>
<keyword evidence="2" id="KW-0732">Signal</keyword>
<dbReference type="PANTHER" id="PTHR36302">
    <property type="entry name" value="BLR7088 PROTEIN"/>
    <property type="match status" value="1"/>
</dbReference>
<dbReference type="SUPFAM" id="SSF110087">
    <property type="entry name" value="DR1885-like metal-binding protein"/>
    <property type="match status" value="1"/>
</dbReference>
<evidence type="ECO:0000313" key="4">
    <source>
        <dbReference type="Proteomes" id="UP001528040"/>
    </source>
</evidence>
<reference evidence="3 4" key="1">
    <citation type="submission" date="2023-01" db="EMBL/GenBank/DDBJ databases">
        <authorList>
            <person name="Yoon J.-W."/>
        </authorList>
    </citation>
    <scope>NUCLEOTIDE SEQUENCE [LARGE SCALE GENOMIC DNA]</scope>
    <source>
        <strain evidence="3 4">KMU-50</strain>
    </source>
</reference>
<evidence type="ECO:0000256" key="1">
    <source>
        <dbReference type="SAM" id="MobiDB-lite"/>
    </source>
</evidence>
<proteinExistence type="predicted"/>
<feature type="chain" id="PRO_5045603888" evidence="2">
    <location>
        <begin position="20"/>
        <end position="179"/>
    </location>
</feature>
<sequence>MKTFLFASAAALVTLPAFAETHIMVQDAYARASGLSAKAGAAFMQIMNHGDEADQLIDVRSDIAKRVELHTHKIDDQGVAKMMHVPEGFAIPASGMHELKRGGDHVMFMGLKGKILDGDVVTVTLVFEKAGELVVEIPVDLKRGQMGSEMKMNQGAMDHSNMDHGNMNQGEGAASGASN</sequence>
<evidence type="ECO:0000256" key="2">
    <source>
        <dbReference type="SAM" id="SignalP"/>
    </source>
</evidence>
<accession>A0ABT4VW67</accession>